<keyword evidence="3" id="KW-1185">Reference proteome</keyword>
<protein>
    <submittedName>
        <fullName evidence="2">Uncharacterized protein</fullName>
    </submittedName>
</protein>
<dbReference type="EMBL" id="UPTC01002126">
    <property type="protein sequence ID" value="VBB33078.1"/>
    <property type="molecule type" value="Genomic_DNA"/>
</dbReference>
<evidence type="ECO:0000256" key="1">
    <source>
        <dbReference type="SAM" id="MobiDB-lite"/>
    </source>
</evidence>
<organism evidence="2 3">
    <name type="scientific">Acanthocheilonema viteae</name>
    <name type="common">Filarial nematode worm</name>
    <name type="synonym">Dipetalonema viteae</name>
    <dbReference type="NCBI Taxonomy" id="6277"/>
    <lineage>
        <taxon>Eukaryota</taxon>
        <taxon>Metazoa</taxon>
        <taxon>Ecdysozoa</taxon>
        <taxon>Nematoda</taxon>
        <taxon>Chromadorea</taxon>
        <taxon>Rhabditida</taxon>
        <taxon>Spirurina</taxon>
        <taxon>Spiruromorpha</taxon>
        <taxon>Filarioidea</taxon>
        <taxon>Onchocercidae</taxon>
        <taxon>Acanthocheilonema</taxon>
    </lineage>
</organism>
<feature type="region of interest" description="Disordered" evidence="1">
    <location>
        <begin position="1"/>
        <end position="65"/>
    </location>
</feature>
<accession>A0A498SSU3</accession>
<name>A0A498SSU3_ACAVI</name>
<dbReference type="AlphaFoldDB" id="A0A498SSU3"/>
<sequence length="123" mass="13231">MRLCPPVDEDDSPNPSSSDQTAPGTKSSLKDTGEHDNDDNCDGKGKQSSSGSSIKKSRNNKVECPAPVVSNNDVIVVVEDHSDQMDESDMDLDLVVRDECNETHGIFASYLSILVVSKCISDS</sequence>
<gene>
    <name evidence="2" type="ORF">NAV_LOCUS7869</name>
</gene>
<reference evidence="2 3" key="1">
    <citation type="submission" date="2018-08" db="EMBL/GenBank/DDBJ databases">
        <authorList>
            <person name="Laetsch R D."/>
            <person name="Stevens L."/>
            <person name="Kumar S."/>
            <person name="Blaxter L. M."/>
        </authorList>
    </citation>
    <scope>NUCLEOTIDE SEQUENCE [LARGE SCALE GENOMIC DNA]</scope>
</reference>
<evidence type="ECO:0000313" key="2">
    <source>
        <dbReference type="EMBL" id="VBB33078.1"/>
    </source>
</evidence>
<evidence type="ECO:0000313" key="3">
    <source>
        <dbReference type="Proteomes" id="UP000276991"/>
    </source>
</evidence>
<dbReference type="Proteomes" id="UP000276991">
    <property type="component" value="Unassembled WGS sequence"/>
</dbReference>
<feature type="non-terminal residue" evidence="2">
    <location>
        <position position="123"/>
    </location>
</feature>
<proteinExistence type="predicted"/>